<name>A0A6Y4JSL9_SALET</name>
<organism evidence="2">
    <name type="scientific">Salmonella enterica subsp. enterica serovar Mbandaka</name>
    <dbReference type="NCBI Taxonomy" id="192954"/>
    <lineage>
        <taxon>Bacteria</taxon>
        <taxon>Pseudomonadati</taxon>
        <taxon>Pseudomonadota</taxon>
        <taxon>Gammaproteobacteria</taxon>
        <taxon>Enterobacterales</taxon>
        <taxon>Enterobacteriaceae</taxon>
        <taxon>Salmonella</taxon>
    </lineage>
</organism>
<reference evidence="2" key="2">
    <citation type="submission" date="2019-10" db="EMBL/GenBank/DDBJ databases">
        <authorList>
            <consortium name="NCBI Pathogen Detection Project"/>
        </authorList>
    </citation>
    <scope>NUCLEOTIDE SEQUENCE</scope>
    <source>
        <strain evidence="2">Salmonella enterica</strain>
    </source>
</reference>
<accession>A0A6Y4JSL9</accession>
<evidence type="ECO:0000256" key="1">
    <source>
        <dbReference type="SAM" id="Coils"/>
    </source>
</evidence>
<reference evidence="2" key="1">
    <citation type="journal article" date="2018" name="Genome Biol.">
        <title>SKESA: strategic k-mer extension for scrupulous assemblies.</title>
        <authorList>
            <person name="Souvorov A."/>
            <person name="Agarwala R."/>
            <person name="Lipman D.J."/>
        </authorList>
    </citation>
    <scope>NUCLEOTIDE SEQUENCE</scope>
    <source>
        <strain evidence="2">Salmonella enterica</strain>
    </source>
</reference>
<gene>
    <name evidence="2" type="ORF">GB170_13265</name>
</gene>
<dbReference type="EMBL" id="DAAHDM010000019">
    <property type="protein sequence ID" value="HAB5698417.1"/>
    <property type="molecule type" value="Genomic_DNA"/>
</dbReference>
<dbReference type="AlphaFoldDB" id="A0A6Y4JSL9"/>
<keyword evidence="1" id="KW-0175">Coiled coil</keyword>
<sequence>MKFSKFSELVNRILSNNHSHRRDMDVTIVVHSPGSIGSTPSVEVQSIHAGFDWDSGKVLIFPSQPLTTLTPEQITDITDSVRKGQSWHAYQEYKKHQEQLEKLSIELEAAKQRIAELDGNRTALAVENASMKLFIRGCCYVFDGQQDEISDAYICATDGGMPQIPATDAFLAEVRAQGVDAAIEAAKNLVAQEYEYKDFKAAQSDCCMHPGSDLVGKVEMTEWLVDFAAQLRKGGNQ</sequence>
<evidence type="ECO:0008006" key="3">
    <source>
        <dbReference type="Google" id="ProtNLM"/>
    </source>
</evidence>
<evidence type="ECO:0000313" key="2">
    <source>
        <dbReference type="EMBL" id="HAB5698417.1"/>
    </source>
</evidence>
<protein>
    <recommendedName>
        <fullName evidence="3">Ead/Ea22-like family protein</fullName>
    </recommendedName>
</protein>
<proteinExistence type="predicted"/>
<feature type="coiled-coil region" evidence="1">
    <location>
        <begin position="90"/>
        <end position="127"/>
    </location>
</feature>
<comment type="caution">
    <text evidence="2">The sequence shown here is derived from an EMBL/GenBank/DDBJ whole genome shotgun (WGS) entry which is preliminary data.</text>
</comment>